<dbReference type="GO" id="GO:0042840">
    <property type="term" value="P:D-glucuronate catabolic process"/>
    <property type="evidence" value="ECO:0007669"/>
    <property type="project" value="TreeGrafter"/>
</dbReference>
<evidence type="ECO:0000259" key="4">
    <source>
        <dbReference type="Pfam" id="PF00294"/>
    </source>
</evidence>
<gene>
    <name evidence="5" type="ORF">IAD41_00750</name>
</gene>
<dbReference type="CDD" id="cd01166">
    <property type="entry name" value="KdgK"/>
    <property type="match status" value="1"/>
</dbReference>
<keyword evidence="3 5" id="KW-0418">Kinase</keyword>
<dbReference type="Gene3D" id="3.40.1190.20">
    <property type="match status" value="1"/>
</dbReference>
<dbReference type="Proteomes" id="UP000824139">
    <property type="component" value="Unassembled WGS sequence"/>
</dbReference>
<keyword evidence="2" id="KW-0808">Transferase</keyword>
<accession>A0A9D1FU35</accession>
<dbReference type="AlphaFoldDB" id="A0A9D1FU35"/>
<sequence>MNKNLDIITIGESLIELSSDEHLSSALTLEKYYGGDTLTAAVAASRMGSSVGLITRVGDDVFKDYLLESWKNEGLDISQVKISQEHNGLYFIARPAGSSKEVSCYRKRIAPSKLSVEDISEEYIANSKVVYASGVTQSLSLSAKEMVAEAFKLARKNDVITGYDPNYSSQITTPETAREDFNNVISEVDVLFMNSKYDTVNILEIDSVENIVKRISDMGVGIIVIKSTCDGGYFTAYNGNIAFEEFYTKNPVDTTCSGDAFNGGFLHALTHGLTPFEATRFASVVAGLQAKGIGAIKSIPFRDKVYEIFEKGGSNE</sequence>
<dbReference type="InterPro" id="IPR050306">
    <property type="entry name" value="PfkB_Carbo_kinase"/>
</dbReference>
<protein>
    <submittedName>
        <fullName evidence="5">Sugar kinase</fullName>
    </submittedName>
</protein>
<evidence type="ECO:0000313" key="5">
    <source>
        <dbReference type="EMBL" id="HIS82124.1"/>
    </source>
</evidence>
<comment type="similarity">
    <text evidence="1">Belongs to the carbohydrate kinase PfkB family.</text>
</comment>
<evidence type="ECO:0000256" key="2">
    <source>
        <dbReference type="ARBA" id="ARBA00022679"/>
    </source>
</evidence>
<proteinExistence type="inferred from homology"/>
<reference evidence="5" key="1">
    <citation type="submission" date="2020-10" db="EMBL/GenBank/DDBJ databases">
        <authorList>
            <person name="Gilroy R."/>
        </authorList>
    </citation>
    <scope>NUCLEOTIDE SEQUENCE</scope>
    <source>
        <strain evidence="5">CHK152-2994</strain>
    </source>
</reference>
<dbReference type="GO" id="GO:0008673">
    <property type="term" value="F:2-dehydro-3-deoxygluconokinase activity"/>
    <property type="evidence" value="ECO:0007669"/>
    <property type="project" value="TreeGrafter"/>
</dbReference>
<evidence type="ECO:0000256" key="3">
    <source>
        <dbReference type="ARBA" id="ARBA00022777"/>
    </source>
</evidence>
<evidence type="ECO:0000256" key="1">
    <source>
        <dbReference type="ARBA" id="ARBA00010688"/>
    </source>
</evidence>
<dbReference type="SUPFAM" id="SSF53613">
    <property type="entry name" value="Ribokinase-like"/>
    <property type="match status" value="1"/>
</dbReference>
<reference evidence="5" key="2">
    <citation type="journal article" date="2021" name="PeerJ">
        <title>Extensive microbial diversity within the chicken gut microbiome revealed by metagenomics and culture.</title>
        <authorList>
            <person name="Gilroy R."/>
            <person name="Ravi A."/>
            <person name="Getino M."/>
            <person name="Pursley I."/>
            <person name="Horton D.L."/>
            <person name="Alikhan N.F."/>
            <person name="Baker D."/>
            <person name="Gharbi K."/>
            <person name="Hall N."/>
            <person name="Watson M."/>
            <person name="Adriaenssens E.M."/>
            <person name="Foster-Nyarko E."/>
            <person name="Jarju S."/>
            <person name="Secka A."/>
            <person name="Antonio M."/>
            <person name="Oren A."/>
            <person name="Chaudhuri R.R."/>
            <person name="La Ragione R."/>
            <person name="Hildebrand F."/>
            <person name="Pallen M.J."/>
        </authorList>
    </citation>
    <scope>NUCLEOTIDE SEQUENCE</scope>
    <source>
        <strain evidence="5">CHK152-2994</strain>
    </source>
</reference>
<dbReference type="Pfam" id="PF00294">
    <property type="entry name" value="PfkB"/>
    <property type="match status" value="1"/>
</dbReference>
<dbReference type="EMBL" id="DVJO01000020">
    <property type="protein sequence ID" value="HIS82124.1"/>
    <property type="molecule type" value="Genomic_DNA"/>
</dbReference>
<comment type="caution">
    <text evidence="5">The sequence shown here is derived from an EMBL/GenBank/DDBJ whole genome shotgun (WGS) entry which is preliminary data.</text>
</comment>
<name>A0A9D1FU35_9BACT</name>
<dbReference type="PANTHER" id="PTHR43085:SF15">
    <property type="entry name" value="2-DEHYDRO-3-DEOXYGLUCONOKINASE"/>
    <property type="match status" value="1"/>
</dbReference>
<dbReference type="InterPro" id="IPR029056">
    <property type="entry name" value="Ribokinase-like"/>
</dbReference>
<feature type="domain" description="Carbohydrate kinase PfkB" evidence="4">
    <location>
        <begin position="6"/>
        <end position="300"/>
    </location>
</feature>
<dbReference type="GO" id="GO:0019698">
    <property type="term" value="P:D-galacturonate catabolic process"/>
    <property type="evidence" value="ECO:0007669"/>
    <property type="project" value="TreeGrafter"/>
</dbReference>
<dbReference type="GO" id="GO:0005829">
    <property type="term" value="C:cytosol"/>
    <property type="evidence" value="ECO:0007669"/>
    <property type="project" value="TreeGrafter"/>
</dbReference>
<dbReference type="PANTHER" id="PTHR43085">
    <property type="entry name" value="HEXOKINASE FAMILY MEMBER"/>
    <property type="match status" value="1"/>
</dbReference>
<dbReference type="GO" id="GO:0006974">
    <property type="term" value="P:DNA damage response"/>
    <property type="evidence" value="ECO:0007669"/>
    <property type="project" value="TreeGrafter"/>
</dbReference>
<evidence type="ECO:0000313" key="6">
    <source>
        <dbReference type="Proteomes" id="UP000824139"/>
    </source>
</evidence>
<organism evidence="5 6">
    <name type="scientific">Candidatus Scatenecus faecavium</name>
    <dbReference type="NCBI Taxonomy" id="2840915"/>
    <lineage>
        <taxon>Bacteria</taxon>
        <taxon>Candidatus Scatenecus</taxon>
    </lineage>
</organism>
<dbReference type="InterPro" id="IPR011611">
    <property type="entry name" value="PfkB_dom"/>
</dbReference>